<keyword evidence="6" id="KW-0769">Symport</keyword>
<feature type="transmembrane region" description="Helical" evidence="11">
    <location>
        <begin position="283"/>
        <end position="304"/>
    </location>
</feature>
<keyword evidence="4" id="KW-1003">Cell membrane</keyword>
<feature type="transmembrane region" description="Helical" evidence="11">
    <location>
        <begin position="21"/>
        <end position="47"/>
    </location>
</feature>
<dbReference type="PANTHER" id="PTHR43045:SF1">
    <property type="entry name" value="SHIKIMATE TRANSPORTER"/>
    <property type="match status" value="1"/>
</dbReference>
<feature type="transmembrane region" description="Helical" evidence="11">
    <location>
        <begin position="407"/>
        <end position="425"/>
    </location>
</feature>
<keyword evidence="8 11" id="KW-0472">Membrane</keyword>
<feature type="transmembrane region" description="Helical" evidence="11">
    <location>
        <begin position="193"/>
        <end position="212"/>
    </location>
</feature>
<feature type="transmembrane region" description="Helical" evidence="11">
    <location>
        <begin position="259"/>
        <end position="277"/>
    </location>
</feature>
<evidence type="ECO:0000256" key="7">
    <source>
        <dbReference type="ARBA" id="ARBA00022989"/>
    </source>
</evidence>
<dbReference type="Pfam" id="PF00083">
    <property type="entry name" value="Sugar_tr"/>
    <property type="match status" value="1"/>
</dbReference>
<evidence type="ECO:0000256" key="10">
    <source>
        <dbReference type="ARBA" id="ARBA00039918"/>
    </source>
</evidence>
<evidence type="ECO:0000256" key="11">
    <source>
        <dbReference type="SAM" id="Phobius"/>
    </source>
</evidence>
<sequence>MASQGEELVIGGTNESMKRRAIIAATVGTSIEWYDFFLYSTVAALVLPKIFFTHLDPALGSALSFLTFWAGFVARPIGAAIFGHYGDRIGRKATLIITLLVMGIGTFLIGLLPGYGTLGVLAPILLTLLRVLQGIGIGGEWGGSVLLALEWNDKGRRGFVGSWPQFGVPVGLVLANLAFLLFNAVTGDQFLNWGWRVPFLLSILLVAVGLYIRIGILETPVFANLVETQKLEKAPVVEVLRRNWREVILSALTRLGQNTLFYIFTSFVLLYGTATLHFKRGEILNYTLVMSVISLFTVPLFGLLSDYLGRKRVYIAGGLIMMLYPFVYFGLLDTKIALFVFLGIALSLPLHDSQYGPQAALIAEAFTGRLRYSGSSIGYQLASVFAGGPAPLVATFLLARFHSSLPIAVYLALASLISIVATLLLTDNSKRDITVEYDQPKALAAAEPA</sequence>
<dbReference type="SUPFAM" id="SSF103473">
    <property type="entry name" value="MFS general substrate transporter"/>
    <property type="match status" value="1"/>
</dbReference>
<dbReference type="InterPro" id="IPR020846">
    <property type="entry name" value="MFS_dom"/>
</dbReference>
<feature type="domain" description="Major facilitator superfamily (MFS) profile" evidence="12">
    <location>
        <begin position="21"/>
        <end position="430"/>
    </location>
</feature>
<proteinExistence type="inferred from homology"/>
<reference evidence="13 14" key="1">
    <citation type="submission" date="2020-10" db="EMBL/GenBank/DDBJ databases">
        <title>Ca. Dormibacterota MAGs.</title>
        <authorList>
            <person name="Montgomery K."/>
        </authorList>
    </citation>
    <scope>NUCLEOTIDE SEQUENCE [LARGE SCALE GENOMIC DNA]</scope>
    <source>
        <strain evidence="13">SC8811_S16_3</strain>
    </source>
</reference>
<dbReference type="PANTHER" id="PTHR43045">
    <property type="entry name" value="SHIKIMATE TRANSPORTER"/>
    <property type="match status" value="1"/>
</dbReference>
<feature type="transmembrane region" description="Helical" evidence="11">
    <location>
        <begin position="161"/>
        <end position="181"/>
    </location>
</feature>
<dbReference type="FunFam" id="1.20.1250.20:FF:000001">
    <property type="entry name" value="Dicarboxylate MFS transporter"/>
    <property type="match status" value="1"/>
</dbReference>
<evidence type="ECO:0000256" key="8">
    <source>
        <dbReference type="ARBA" id="ARBA00023136"/>
    </source>
</evidence>
<evidence type="ECO:0000256" key="1">
    <source>
        <dbReference type="ARBA" id="ARBA00004651"/>
    </source>
</evidence>
<evidence type="ECO:0000313" key="14">
    <source>
        <dbReference type="Proteomes" id="UP000620075"/>
    </source>
</evidence>
<dbReference type="CDD" id="cd17369">
    <property type="entry name" value="MFS_ShiA_like"/>
    <property type="match status" value="1"/>
</dbReference>
<evidence type="ECO:0000313" key="13">
    <source>
        <dbReference type="EMBL" id="MBJ7602244.1"/>
    </source>
</evidence>
<comment type="subcellular location">
    <subcellularLocation>
        <location evidence="1">Cell membrane</location>
        <topology evidence="1">Multi-pass membrane protein</topology>
    </subcellularLocation>
</comment>
<organism evidence="13 14">
    <name type="scientific">Candidatus Dormiibacter inghamiae</name>
    <dbReference type="NCBI Taxonomy" id="3127013"/>
    <lineage>
        <taxon>Bacteria</taxon>
        <taxon>Bacillati</taxon>
        <taxon>Candidatus Dormiibacterota</taxon>
        <taxon>Candidatus Dormibacteria</taxon>
        <taxon>Candidatus Dormibacterales</taxon>
        <taxon>Candidatus Dormibacteraceae</taxon>
        <taxon>Candidatus Dormiibacter</taxon>
    </lineage>
</organism>
<feature type="transmembrane region" description="Helical" evidence="11">
    <location>
        <begin position="377"/>
        <end position="401"/>
    </location>
</feature>
<dbReference type="InterPro" id="IPR005828">
    <property type="entry name" value="MFS_sugar_transport-like"/>
</dbReference>
<dbReference type="RefSeq" id="WP_338176643.1">
    <property type="nucleotide sequence ID" value="NZ_JAEKNQ010000018.1"/>
</dbReference>
<evidence type="ECO:0000259" key="12">
    <source>
        <dbReference type="PROSITE" id="PS50850"/>
    </source>
</evidence>
<feature type="transmembrane region" description="Helical" evidence="11">
    <location>
        <begin position="121"/>
        <end position="149"/>
    </location>
</feature>
<dbReference type="PROSITE" id="PS50850">
    <property type="entry name" value="MFS"/>
    <property type="match status" value="1"/>
</dbReference>
<accession>A0A934K937</accession>
<evidence type="ECO:0000256" key="6">
    <source>
        <dbReference type="ARBA" id="ARBA00022847"/>
    </source>
</evidence>
<feature type="transmembrane region" description="Helical" evidence="11">
    <location>
        <begin position="336"/>
        <end position="356"/>
    </location>
</feature>
<feature type="transmembrane region" description="Helical" evidence="11">
    <location>
        <begin position="59"/>
        <end position="82"/>
    </location>
</feature>
<dbReference type="EMBL" id="JAEKNQ010000018">
    <property type="protein sequence ID" value="MBJ7602244.1"/>
    <property type="molecule type" value="Genomic_DNA"/>
</dbReference>
<dbReference type="AlphaFoldDB" id="A0A934K937"/>
<keyword evidence="3" id="KW-0813">Transport</keyword>
<feature type="transmembrane region" description="Helical" evidence="11">
    <location>
        <begin position="94"/>
        <end position="115"/>
    </location>
</feature>
<protein>
    <recommendedName>
        <fullName evidence="10">Putative proline/betaine transporter</fullName>
    </recommendedName>
</protein>
<keyword evidence="7 11" id="KW-1133">Transmembrane helix</keyword>
<dbReference type="Proteomes" id="UP000620075">
    <property type="component" value="Unassembled WGS sequence"/>
</dbReference>
<dbReference type="InterPro" id="IPR036259">
    <property type="entry name" value="MFS_trans_sf"/>
</dbReference>
<dbReference type="InterPro" id="IPR005829">
    <property type="entry name" value="Sugar_transporter_CS"/>
</dbReference>
<dbReference type="PROSITE" id="PS00217">
    <property type="entry name" value="SUGAR_TRANSPORT_2"/>
    <property type="match status" value="1"/>
</dbReference>
<dbReference type="GO" id="GO:0005886">
    <property type="term" value="C:plasma membrane"/>
    <property type="evidence" value="ECO:0007669"/>
    <property type="project" value="UniProtKB-SubCell"/>
</dbReference>
<keyword evidence="5 11" id="KW-0812">Transmembrane</keyword>
<dbReference type="Gene3D" id="1.20.1250.20">
    <property type="entry name" value="MFS general substrate transporter like domains"/>
    <property type="match status" value="2"/>
</dbReference>
<comment type="similarity">
    <text evidence="2">Belongs to the major facilitator superfamily. Metabolite:H+ Symporter (MHS) family (TC 2.A.1.6) family.</text>
</comment>
<evidence type="ECO:0000256" key="4">
    <source>
        <dbReference type="ARBA" id="ARBA00022475"/>
    </source>
</evidence>
<comment type="caution">
    <text evidence="13">The sequence shown here is derived from an EMBL/GenBank/DDBJ whole genome shotgun (WGS) entry which is preliminary data.</text>
</comment>
<name>A0A934K937_9BACT</name>
<dbReference type="GO" id="GO:0015293">
    <property type="term" value="F:symporter activity"/>
    <property type="evidence" value="ECO:0007669"/>
    <property type="project" value="UniProtKB-KW"/>
</dbReference>
<evidence type="ECO:0000256" key="2">
    <source>
        <dbReference type="ARBA" id="ARBA00008240"/>
    </source>
</evidence>
<evidence type="ECO:0000256" key="9">
    <source>
        <dbReference type="ARBA" id="ARBA00037295"/>
    </source>
</evidence>
<comment type="function">
    <text evidence="9">May be a proton symporter involved in the uptake of osmolytes such as proline and glycine betaine.</text>
</comment>
<evidence type="ECO:0000256" key="5">
    <source>
        <dbReference type="ARBA" id="ARBA00022692"/>
    </source>
</evidence>
<evidence type="ECO:0000256" key="3">
    <source>
        <dbReference type="ARBA" id="ARBA00022448"/>
    </source>
</evidence>
<gene>
    <name evidence="13" type="ORF">JF888_03475</name>
</gene>